<dbReference type="InterPro" id="IPR000055">
    <property type="entry name" value="Restrct_endonuc_typeI_TRD"/>
</dbReference>
<proteinExistence type="inferred from homology"/>
<accession>A0AAJ2P7N4</accession>
<dbReference type="Gene3D" id="1.10.287.1120">
    <property type="entry name" value="Bipartite methylase S protein"/>
    <property type="match status" value="1"/>
</dbReference>
<dbReference type="InterPro" id="IPR044946">
    <property type="entry name" value="Restrct_endonuc_typeI_TRD_sf"/>
</dbReference>
<keyword evidence="3" id="KW-0238">DNA-binding</keyword>
<feature type="coiled-coil region" evidence="4">
    <location>
        <begin position="162"/>
        <end position="196"/>
    </location>
</feature>
<evidence type="ECO:0000256" key="3">
    <source>
        <dbReference type="ARBA" id="ARBA00023125"/>
    </source>
</evidence>
<dbReference type="GO" id="GO:0004519">
    <property type="term" value="F:endonuclease activity"/>
    <property type="evidence" value="ECO:0007669"/>
    <property type="project" value="UniProtKB-KW"/>
</dbReference>
<organism evidence="6 7">
    <name type="scientific">Mesomycoplasma ovipneumoniae</name>
    <dbReference type="NCBI Taxonomy" id="29562"/>
    <lineage>
        <taxon>Bacteria</taxon>
        <taxon>Bacillati</taxon>
        <taxon>Mycoplasmatota</taxon>
        <taxon>Mycoplasmoidales</taxon>
        <taxon>Metamycoplasmataceae</taxon>
        <taxon>Mesomycoplasma</taxon>
    </lineage>
</organism>
<dbReference type="GO" id="GO:0003677">
    <property type="term" value="F:DNA binding"/>
    <property type="evidence" value="ECO:0007669"/>
    <property type="project" value="UniProtKB-KW"/>
</dbReference>
<protein>
    <submittedName>
        <fullName evidence="6">Restriction endonuclease subunit S</fullName>
    </submittedName>
</protein>
<dbReference type="RefSeq" id="WP_318045559.1">
    <property type="nucleotide sequence ID" value="NZ_JAWPFG010000012.1"/>
</dbReference>
<dbReference type="GO" id="GO:0009307">
    <property type="term" value="P:DNA restriction-modification system"/>
    <property type="evidence" value="ECO:0007669"/>
    <property type="project" value="UniProtKB-KW"/>
</dbReference>
<name>A0AAJ2P7N4_9BACT</name>
<dbReference type="Proteomes" id="UP001282363">
    <property type="component" value="Unassembled WGS sequence"/>
</dbReference>
<comment type="caution">
    <text evidence="6">The sequence shown here is derived from an EMBL/GenBank/DDBJ whole genome shotgun (WGS) entry which is preliminary data.</text>
</comment>
<dbReference type="PANTHER" id="PTHR30408:SF12">
    <property type="entry name" value="TYPE I RESTRICTION ENZYME MJAVIII SPECIFICITY SUBUNIT"/>
    <property type="match status" value="1"/>
</dbReference>
<evidence type="ECO:0000256" key="4">
    <source>
        <dbReference type="SAM" id="Coils"/>
    </source>
</evidence>
<reference evidence="6" key="1">
    <citation type="submission" date="2023-10" db="EMBL/GenBank/DDBJ databases">
        <title>Genome sequences of Mycoplasma ovipneumoniae isolated from goats.</title>
        <authorList>
            <person name="Spergser J."/>
        </authorList>
    </citation>
    <scope>NUCLEOTIDE SEQUENCE</scope>
    <source>
        <strain evidence="6">GL19</strain>
    </source>
</reference>
<feature type="domain" description="Type I restriction modification DNA specificity" evidence="5">
    <location>
        <begin position="53"/>
        <end position="183"/>
    </location>
</feature>
<comment type="similarity">
    <text evidence="1">Belongs to the type-I restriction system S methylase family.</text>
</comment>
<evidence type="ECO:0000256" key="1">
    <source>
        <dbReference type="ARBA" id="ARBA00010923"/>
    </source>
</evidence>
<dbReference type="Pfam" id="PF01420">
    <property type="entry name" value="Methylase_S"/>
    <property type="match status" value="1"/>
</dbReference>
<evidence type="ECO:0000313" key="6">
    <source>
        <dbReference type="EMBL" id="MDW2906513.1"/>
    </source>
</evidence>
<dbReference type="Gene3D" id="3.90.220.20">
    <property type="entry name" value="DNA methylase specificity domains"/>
    <property type="match status" value="2"/>
</dbReference>
<gene>
    <name evidence="6" type="ORF">R7U65_02715</name>
</gene>
<keyword evidence="6" id="KW-0378">Hydrolase</keyword>
<keyword evidence="6" id="KW-0255">Endonuclease</keyword>
<dbReference type="SUPFAM" id="SSF116734">
    <property type="entry name" value="DNA methylase specificity domain"/>
    <property type="match status" value="2"/>
</dbReference>
<keyword evidence="2" id="KW-0680">Restriction system</keyword>
<evidence type="ECO:0000259" key="5">
    <source>
        <dbReference type="Pfam" id="PF01420"/>
    </source>
</evidence>
<evidence type="ECO:0000313" key="7">
    <source>
        <dbReference type="Proteomes" id="UP001282363"/>
    </source>
</evidence>
<evidence type="ECO:0000256" key="2">
    <source>
        <dbReference type="ARBA" id="ARBA00022747"/>
    </source>
</evidence>
<keyword evidence="4" id="KW-0175">Coiled coil</keyword>
<sequence>MNKKPNIPLVKFKNFNSVWISDQVKNLFDISRGQSLTKNQIKSRPVERERERERDRGYIYPVYSSQTENQGILGYYNEFLAQRKIIFSTHGNPGSAKFIEEKFFATSNCGILTSKKYPESTFFAIQFEKNSKKFISKSTIPHLISSNVLKIELKFTQDVAEQQKISQLFETFENLLNKLEQKIHLLKDLKNNLTKKMFTDLSSDFPLIRFKGFSQPWKTEQISDLFQTYKNKNSNNLKLISYSVSNKLGFVSQKQLFKKGGKAIFANKDNSQIITKNSFAFNPSRIQVGSLALYKNSMPGLISPMYEVFRLKKDYNSDYFLIWFKTEIFKKLMLKSTNKSVRHIFRLNEIEKYFIKVADVVEQEKIWQLFETFDLLIVTYEQKAEYFKNLKTSFITKMFI</sequence>
<dbReference type="InterPro" id="IPR052021">
    <property type="entry name" value="Type-I_RS_S_subunit"/>
</dbReference>
<dbReference type="PANTHER" id="PTHR30408">
    <property type="entry name" value="TYPE-1 RESTRICTION ENZYME ECOKI SPECIFICITY PROTEIN"/>
    <property type="match status" value="1"/>
</dbReference>
<keyword evidence="6" id="KW-0540">Nuclease</keyword>
<dbReference type="AlphaFoldDB" id="A0AAJ2P7N4"/>
<dbReference type="EMBL" id="JAWPFH010000010">
    <property type="protein sequence ID" value="MDW2906513.1"/>
    <property type="molecule type" value="Genomic_DNA"/>
</dbReference>